<comment type="caution">
    <text evidence="1">The sequence shown here is derived from an EMBL/GenBank/DDBJ whole genome shotgun (WGS) entry which is preliminary data.</text>
</comment>
<dbReference type="EMBL" id="QEAP01000342">
    <property type="protein sequence ID" value="TPX68792.1"/>
    <property type="molecule type" value="Genomic_DNA"/>
</dbReference>
<keyword evidence="2" id="KW-1185">Reference proteome</keyword>
<gene>
    <name evidence="1" type="ORF">CcCBS67573_g07068</name>
</gene>
<evidence type="ECO:0000313" key="1">
    <source>
        <dbReference type="EMBL" id="TPX68792.1"/>
    </source>
</evidence>
<proteinExistence type="predicted"/>
<dbReference type="OrthoDB" id="2123776at2759"/>
<reference evidence="1 2" key="1">
    <citation type="journal article" date="2019" name="Sci. Rep.">
        <title>Comparative genomics of chytrid fungi reveal insights into the obligate biotrophic and pathogenic lifestyle of Synchytrium endobioticum.</title>
        <authorList>
            <person name="van de Vossenberg B.T.L.H."/>
            <person name="Warris S."/>
            <person name="Nguyen H.D.T."/>
            <person name="van Gent-Pelzer M.P.E."/>
            <person name="Joly D.L."/>
            <person name="van de Geest H.C."/>
            <person name="Bonants P.J.M."/>
            <person name="Smith D.S."/>
            <person name="Levesque C.A."/>
            <person name="van der Lee T.A.J."/>
        </authorList>
    </citation>
    <scope>NUCLEOTIDE SEQUENCE [LARGE SCALE GENOMIC DNA]</scope>
    <source>
        <strain evidence="1 2">CBS 675.73</strain>
    </source>
</reference>
<dbReference type="AlphaFoldDB" id="A0A507EY42"/>
<organism evidence="1 2">
    <name type="scientific">Chytriomyces confervae</name>
    <dbReference type="NCBI Taxonomy" id="246404"/>
    <lineage>
        <taxon>Eukaryota</taxon>
        <taxon>Fungi</taxon>
        <taxon>Fungi incertae sedis</taxon>
        <taxon>Chytridiomycota</taxon>
        <taxon>Chytridiomycota incertae sedis</taxon>
        <taxon>Chytridiomycetes</taxon>
        <taxon>Chytridiales</taxon>
        <taxon>Chytriomycetaceae</taxon>
        <taxon>Chytriomyces</taxon>
    </lineage>
</organism>
<evidence type="ECO:0000313" key="2">
    <source>
        <dbReference type="Proteomes" id="UP000320333"/>
    </source>
</evidence>
<accession>A0A507EY42</accession>
<protein>
    <submittedName>
        <fullName evidence="1">Uncharacterized protein</fullName>
    </submittedName>
</protein>
<name>A0A507EY42_9FUNG</name>
<sequence>MTSHSQPRRDSQRGQKVSVKADRIILYSNPRSILVLTHDITSSNLHVSVCAPIIPAKSQPSIINDSSSAILSFFSNTAVSSSRLIYITAGLMFDPASPKPFGGPKVQPGYVDYVGTTVPSLLQFLVESSFRWYWACRGRDALDFLARSVNKARKLHFTGNADFLNELMLKGMKKAGHIQWSGPVRIPEFLRHRPEPFSDVDGDGVGFTPRLSIVKNTVKKEGSGEGSLFR</sequence>
<dbReference type="Proteomes" id="UP000320333">
    <property type="component" value="Unassembled WGS sequence"/>
</dbReference>